<dbReference type="InterPro" id="IPR050695">
    <property type="entry name" value="N-acetylmuramoyl_amidase_3"/>
</dbReference>
<evidence type="ECO:0000313" key="7">
    <source>
        <dbReference type="Proteomes" id="UP001205906"/>
    </source>
</evidence>
<evidence type="ECO:0000313" key="6">
    <source>
        <dbReference type="EMBL" id="MCO6052057.1"/>
    </source>
</evidence>
<comment type="caution">
    <text evidence="6">The sequence shown here is derived from an EMBL/GenBank/DDBJ whole genome shotgun (WGS) entry which is preliminary data.</text>
</comment>
<protein>
    <recommendedName>
        <fullName evidence="2">N-acetylmuramoyl-L-alanine amidase</fullName>
        <ecNumber evidence="2">3.5.1.28</ecNumber>
    </recommendedName>
</protein>
<name>A0ABT1CB53_9HYPH</name>
<accession>A0ABT1CB53</accession>
<evidence type="ECO:0000256" key="3">
    <source>
        <dbReference type="ARBA" id="ARBA00022801"/>
    </source>
</evidence>
<sequence length="393" mass="42374">MSFSAVFALLAVLITFLYASQAVADENQARELRLVGDKSRVRIVLDFQSEPQARWQLLRGPHRLVVDMPQVRLAIDPDDAKARGMVEGIRYGTFDGSTSRLVFAVDGPFTIERFEIAKNENSEGYRLMADLVAASEAQFAEALAAQAQTTASIVPAQSSADAKFHVVIDPGHGGVDGGAEGASGTVEKNITLSFAKELRERLAGAGVDVSLTRDGDEFLRLDERVAIARRAGADLLISIHADTIRLPGITGATVYTMSDKASDPEAAALAIRENLSDELSGIKVEEKNQEVADILVDLIRRETHGLSIHFARTLISEMTGNVGLINNPHRSAGFRVLKAPDVPSVLVELGYLSNKENEAQLKDPIWRGKAIDAIAAAVSEFSSLRTVAARTSN</sequence>
<evidence type="ECO:0000256" key="1">
    <source>
        <dbReference type="ARBA" id="ARBA00001561"/>
    </source>
</evidence>
<feature type="signal peptide" evidence="4">
    <location>
        <begin position="1"/>
        <end position="24"/>
    </location>
</feature>
<evidence type="ECO:0000259" key="5">
    <source>
        <dbReference type="SMART" id="SM00646"/>
    </source>
</evidence>
<feature type="chain" id="PRO_5046349297" description="N-acetylmuramoyl-L-alanine amidase" evidence="4">
    <location>
        <begin position="25"/>
        <end position="393"/>
    </location>
</feature>
<keyword evidence="4" id="KW-0732">Signal</keyword>
<dbReference type="CDD" id="cd02696">
    <property type="entry name" value="MurNAc-LAA"/>
    <property type="match status" value="1"/>
</dbReference>
<dbReference type="Gene3D" id="3.40.630.40">
    <property type="entry name" value="Zn-dependent exopeptidases"/>
    <property type="match status" value="1"/>
</dbReference>
<comment type="catalytic activity">
    <reaction evidence="1">
        <text>Hydrolyzes the link between N-acetylmuramoyl residues and L-amino acid residues in certain cell-wall glycopeptides.</text>
        <dbReference type="EC" id="3.5.1.28"/>
    </reaction>
</comment>
<dbReference type="PANTHER" id="PTHR30404">
    <property type="entry name" value="N-ACETYLMURAMOYL-L-ALANINE AMIDASE"/>
    <property type="match status" value="1"/>
</dbReference>
<dbReference type="InterPro" id="IPR002508">
    <property type="entry name" value="MurNAc-LAA_cat"/>
</dbReference>
<dbReference type="InterPro" id="IPR021731">
    <property type="entry name" value="AMIN_dom"/>
</dbReference>
<reference evidence="6 7" key="1">
    <citation type="submission" date="2022-06" db="EMBL/GenBank/DDBJ databases">
        <title>Mesorhizobium sp. strain RP14 Genome sequencing and assembly.</title>
        <authorList>
            <person name="Kim I."/>
        </authorList>
    </citation>
    <scope>NUCLEOTIDE SEQUENCE [LARGE SCALE GENOMIC DNA]</scope>
    <source>
        <strain evidence="7">RP14(2022)</strain>
    </source>
</reference>
<feature type="domain" description="MurNAc-LAA" evidence="5">
    <location>
        <begin position="225"/>
        <end position="379"/>
    </location>
</feature>
<dbReference type="Proteomes" id="UP001205906">
    <property type="component" value="Unassembled WGS sequence"/>
</dbReference>
<keyword evidence="7" id="KW-1185">Reference proteome</keyword>
<gene>
    <name evidence="6" type="ORF">NGM99_19920</name>
</gene>
<evidence type="ECO:0000256" key="4">
    <source>
        <dbReference type="SAM" id="SignalP"/>
    </source>
</evidence>
<dbReference type="SUPFAM" id="SSF53187">
    <property type="entry name" value="Zn-dependent exopeptidases"/>
    <property type="match status" value="1"/>
</dbReference>
<organism evidence="6 7">
    <name type="scientific">Mesorhizobium liriopis</name>
    <dbReference type="NCBI Taxonomy" id="2953882"/>
    <lineage>
        <taxon>Bacteria</taxon>
        <taxon>Pseudomonadati</taxon>
        <taxon>Pseudomonadota</taxon>
        <taxon>Alphaproteobacteria</taxon>
        <taxon>Hyphomicrobiales</taxon>
        <taxon>Phyllobacteriaceae</taxon>
        <taxon>Mesorhizobium</taxon>
    </lineage>
</organism>
<keyword evidence="3" id="KW-0378">Hydrolase</keyword>
<dbReference type="PANTHER" id="PTHR30404:SF0">
    <property type="entry name" value="N-ACETYLMURAMOYL-L-ALANINE AMIDASE AMIC"/>
    <property type="match status" value="1"/>
</dbReference>
<dbReference type="EC" id="3.5.1.28" evidence="2"/>
<dbReference type="RefSeq" id="WP_252822221.1">
    <property type="nucleotide sequence ID" value="NZ_JAMXQS010000010.1"/>
</dbReference>
<evidence type="ECO:0000256" key="2">
    <source>
        <dbReference type="ARBA" id="ARBA00011901"/>
    </source>
</evidence>
<dbReference type="EMBL" id="JAMXQS010000010">
    <property type="protein sequence ID" value="MCO6052057.1"/>
    <property type="molecule type" value="Genomic_DNA"/>
</dbReference>
<dbReference type="SMART" id="SM00646">
    <property type="entry name" value="Ami_3"/>
    <property type="match status" value="1"/>
</dbReference>
<dbReference type="Pfam" id="PF11741">
    <property type="entry name" value="AMIN"/>
    <property type="match status" value="1"/>
</dbReference>
<dbReference type="Gene3D" id="2.60.40.3500">
    <property type="match status" value="1"/>
</dbReference>
<proteinExistence type="predicted"/>
<dbReference type="Pfam" id="PF01520">
    <property type="entry name" value="Amidase_3"/>
    <property type="match status" value="1"/>
</dbReference>